<feature type="chain" id="PRO_5002902257" description="Alginate export domain-containing protein" evidence="1">
    <location>
        <begin position="22"/>
        <end position="472"/>
    </location>
</feature>
<evidence type="ECO:0008006" key="4">
    <source>
        <dbReference type="Google" id="ProtNLM"/>
    </source>
</evidence>
<dbReference type="KEGG" id="dat:HRM2_15270"/>
<dbReference type="EMBL" id="CP001087">
    <property type="protein sequence ID" value="ACN14636.1"/>
    <property type="molecule type" value="Genomic_DNA"/>
</dbReference>
<dbReference type="Proteomes" id="UP000000442">
    <property type="component" value="Chromosome"/>
</dbReference>
<dbReference type="InterPro" id="IPR053728">
    <property type="entry name" value="Alginate_Permeability_Chnl"/>
</dbReference>
<feature type="signal peptide" evidence="1">
    <location>
        <begin position="1"/>
        <end position="21"/>
    </location>
</feature>
<dbReference type="Gene3D" id="2.40.160.100">
    <property type="match status" value="1"/>
</dbReference>
<dbReference type="OrthoDB" id="5404920at2"/>
<dbReference type="eggNOG" id="ENOG502ZJIQ">
    <property type="taxonomic scope" value="Bacteria"/>
</dbReference>
<keyword evidence="1" id="KW-0732">Signal</keyword>
<sequence>MMKKSLVWLMCLAFLSFPIGAAAKMGSGQVITKSKDIDITMFGSLKVFPFFVDNADFNSDDTGYDRLLDESGWFENHSVRSEIRVGWTAKAENWDFLIILESDFNMNKANADRGADATSPDDSGMTGEDFGVEKLNFGYNFGPFRIDTGWNTKFLDLKTGGILYGDDHPYIAFSGKVNEAMGWEIMYLMIQDEIENNNGIFDGDSLDWRAYTFRLNYELNDFTLAPIYAFSDNEDHDAQTHYLGFEVYGKIGAFTPRFEFVYATGDIGNGDSEADISAFGAYGSLEMEVNKKFKPYIGGYFMTGDDDANDKDVEAFNGITNISRYSPTFGMENAMIYRYIPAIGSHLYSNNFATLGNTPGYGGISNSSKADSPGMMMLGLGAKGAMGAWGYQAQVMYFLFEETGALEDSYGTDIDSEVGTEMDLRVTYAFNEHFSLGNVISVFIPGDGVQDLRGDDYDDTAFLNTIEITWNF</sequence>
<evidence type="ECO:0000313" key="2">
    <source>
        <dbReference type="EMBL" id="ACN14636.1"/>
    </source>
</evidence>
<dbReference type="STRING" id="177437.HRM2_15270"/>
<dbReference type="AlphaFoldDB" id="C0Q9S2"/>
<protein>
    <recommendedName>
        <fullName evidence="4">Alginate export domain-containing protein</fullName>
    </recommendedName>
</protein>
<proteinExistence type="predicted"/>
<keyword evidence="3" id="KW-1185">Reference proteome</keyword>
<dbReference type="HOGENOM" id="CLU_578379_0_0_7"/>
<evidence type="ECO:0000313" key="3">
    <source>
        <dbReference type="Proteomes" id="UP000000442"/>
    </source>
</evidence>
<name>C0Q9S2_DESAH</name>
<reference evidence="2 3" key="1">
    <citation type="journal article" date="2009" name="Environ. Microbiol.">
        <title>Genome sequence of Desulfobacterium autotrophicum HRM2, a marine sulfate reducer oxidizing organic carbon completely to carbon dioxide.</title>
        <authorList>
            <person name="Strittmatter A.W."/>
            <person name="Liesegang H."/>
            <person name="Rabus R."/>
            <person name="Decker I."/>
            <person name="Amann J."/>
            <person name="Andres S."/>
            <person name="Henne A."/>
            <person name="Fricke W.F."/>
            <person name="Martinez-Arias R."/>
            <person name="Bartels D."/>
            <person name="Goesmann A."/>
            <person name="Krause L."/>
            <person name="Puehler A."/>
            <person name="Klenk H.P."/>
            <person name="Richter M."/>
            <person name="Schuler M."/>
            <person name="Gloeckner F.O."/>
            <person name="Meyerdierks A."/>
            <person name="Gottschalk G."/>
            <person name="Amann R."/>
        </authorList>
    </citation>
    <scope>NUCLEOTIDE SEQUENCE [LARGE SCALE GENOMIC DNA]</scope>
    <source>
        <strain evidence="3">ATCC 43914 / DSM 3382 / HRM2</strain>
    </source>
</reference>
<gene>
    <name evidence="2" type="ordered locus">HRM2_15270</name>
</gene>
<evidence type="ECO:0000256" key="1">
    <source>
        <dbReference type="SAM" id="SignalP"/>
    </source>
</evidence>
<accession>C0Q9S2</accession>
<dbReference type="RefSeq" id="WP_015903423.1">
    <property type="nucleotide sequence ID" value="NC_012108.1"/>
</dbReference>
<dbReference type="SUPFAM" id="SSF56935">
    <property type="entry name" value="Porins"/>
    <property type="match status" value="1"/>
</dbReference>
<organism evidence="2 3">
    <name type="scientific">Desulforapulum autotrophicum (strain ATCC 43914 / DSM 3382 / VKM B-1955 / HRM2)</name>
    <name type="common">Desulfobacterium autotrophicum</name>
    <dbReference type="NCBI Taxonomy" id="177437"/>
    <lineage>
        <taxon>Bacteria</taxon>
        <taxon>Pseudomonadati</taxon>
        <taxon>Thermodesulfobacteriota</taxon>
        <taxon>Desulfobacteria</taxon>
        <taxon>Desulfobacterales</taxon>
        <taxon>Desulfobacteraceae</taxon>
        <taxon>Desulforapulum</taxon>
    </lineage>
</organism>